<dbReference type="EMBL" id="BAABIL010000013">
    <property type="protein sequence ID" value="GAA4961986.1"/>
    <property type="molecule type" value="Genomic_DNA"/>
</dbReference>
<keyword evidence="1" id="KW-0732">Signal</keyword>
<keyword evidence="3" id="KW-1185">Reference proteome</keyword>
<proteinExistence type="predicted"/>
<dbReference type="Pfam" id="PF08310">
    <property type="entry name" value="LGFP"/>
    <property type="match status" value="3"/>
</dbReference>
<dbReference type="RefSeq" id="WP_345710428.1">
    <property type="nucleotide sequence ID" value="NZ_BAABIL010000013.1"/>
</dbReference>
<organism evidence="2 3">
    <name type="scientific">Kineococcus glutinatus</name>
    <dbReference type="NCBI Taxonomy" id="1070872"/>
    <lineage>
        <taxon>Bacteria</taxon>
        <taxon>Bacillati</taxon>
        <taxon>Actinomycetota</taxon>
        <taxon>Actinomycetes</taxon>
        <taxon>Kineosporiales</taxon>
        <taxon>Kineosporiaceae</taxon>
        <taxon>Kineococcus</taxon>
    </lineage>
</organism>
<evidence type="ECO:0000313" key="3">
    <source>
        <dbReference type="Proteomes" id="UP001501195"/>
    </source>
</evidence>
<accession>A0ABP9H532</accession>
<dbReference type="Proteomes" id="UP001501195">
    <property type="component" value="Unassembled WGS sequence"/>
</dbReference>
<sequence length="321" mass="34257">MLRCALERVRRGSRVRRGLRRAGLLAVGLALAAGAAPAQADPRVGGDIGVRYEALGGAGGFLGQPLTPEVRTPNGRGAYVVFEHGSIYWSPATGAHEVHGAIRGAWAWAGWENGPLGFPVTDEVVTPDGDGAYNVFEGGSVYWLKWAPQAAHVVRGAIRDAWGSRGWELGRIGYPTSSEFDIPGGKRQNFQRGFVEWSPATGARIDQTLTAADVPGCAFAPKEATVLLAAHCFTTGWLLGRADLMGQYGSQQAVDQLRAHTPQGRLRSVECGPNPRFPQAAWTETTCTVRFSGSGAVVELDLSNVVGIMRNAQVETVRHTA</sequence>
<reference evidence="3" key="1">
    <citation type="journal article" date="2019" name="Int. J. Syst. Evol. Microbiol.">
        <title>The Global Catalogue of Microorganisms (GCM) 10K type strain sequencing project: providing services to taxonomists for standard genome sequencing and annotation.</title>
        <authorList>
            <consortium name="The Broad Institute Genomics Platform"/>
            <consortium name="The Broad Institute Genome Sequencing Center for Infectious Disease"/>
            <person name="Wu L."/>
            <person name="Ma J."/>
        </authorList>
    </citation>
    <scope>NUCLEOTIDE SEQUENCE [LARGE SCALE GENOMIC DNA]</scope>
    <source>
        <strain evidence="3">JCM 18126</strain>
    </source>
</reference>
<evidence type="ECO:0000313" key="2">
    <source>
        <dbReference type="EMBL" id="GAA4961986.1"/>
    </source>
</evidence>
<evidence type="ECO:0008006" key="4">
    <source>
        <dbReference type="Google" id="ProtNLM"/>
    </source>
</evidence>
<feature type="chain" id="PRO_5045635594" description="LGFP repeat-containing protein" evidence="1">
    <location>
        <begin position="41"/>
        <end position="321"/>
    </location>
</feature>
<protein>
    <recommendedName>
        <fullName evidence="4">LGFP repeat-containing protein</fullName>
    </recommendedName>
</protein>
<gene>
    <name evidence="2" type="ORF">GCM10023225_01950</name>
</gene>
<name>A0ABP9H532_9ACTN</name>
<feature type="signal peptide" evidence="1">
    <location>
        <begin position="1"/>
        <end position="40"/>
    </location>
</feature>
<dbReference type="InterPro" id="IPR013207">
    <property type="entry name" value="LGFP"/>
</dbReference>
<comment type="caution">
    <text evidence="2">The sequence shown here is derived from an EMBL/GenBank/DDBJ whole genome shotgun (WGS) entry which is preliminary data.</text>
</comment>
<evidence type="ECO:0000256" key="1">
    <source>
        <dbReference type="SAM" id="SignalP"/>
    </source>
</evidence>